<dbReference type="EMBL" id="UXSR01005199">
    <property type="protein sequence ID" value="VDD79518.1"/>
    <property type="molecule type" value="Genomic_DNA"/>
</dbReference>
<dbReference type="Proteomes" id="UP000267029">
    <property type="component" value="Unassembled WGS sequence"/>
</dbReference>
<dbReference type="OrthoDB" id="68056at2759"/>
<evidence type="ECO:0000313" key="2">
    <source>
        <dbReference type="Proteomes" id="UP000267029"/>
    </source>
</evidence>
<proteinExistence type="predicted"/>
<dbReference type="AlphaFoldDB" id="A0A0R3UER1"/>
<dbReference type="Gene3D" id="3.40.50.620">
    <property type="entry name" value="HUPs"/>
    <property type="match status" value="1"/>
</dbReference>
<organism evidence="1 2">
    <name type="scientific">Mesocestoides corti</name>
    <name type="common">Flatworm</name>
    <dbReference type="NCBI Taxonomy" id="53468"/>
    <lineage>
        <taxon>Eukaryota</taxon>
        <taxon>Metazoa</taxon>
        <taxon>Spiralia</taxon>
        <taxon>Lophotrochozoa</taxon>
        <taxon>Platyhelminthes</taxon>
        <taxon>Cestoda</taxon>
        <taxon>Eucestoda</taxon>
        <taxon>Cyclophyllidea</taxon>
        <taxon>Mesocestoididae</taxon>
        <taxon>Mesocestoides</taxon>
    </lineage>
</organism>
<dbReference type="InterPro" id="IPR014729">
    <property type="entry name" value="Rossmann-like_a/b/a_fold"/>
</dbReference>
<keyword evidence="2" id="KW-1185">Reference proteome</keyword>
<evidence type="ECO:0000313" key="1">
    <source>
        <dbReference type="EMBL" id="VDD79518.1"/>
    </source>
</evidence>
<sequence>MNIVFDRYEHESEFVQEASSLVKQLISQRIARREPDGSVTAASSEAGKRVTLLKSDGGTLYLTR</sequence>
<protein>
    <submittedName>
        <fullName evidence="1">Uncharacterized protein</fullName>
    </submittedName>
</protein>
<reference evidence="1 2" key="1">
    <citation type="submission" date="2018-10" db="EMBL/GenBank/DDBJ databases">
        <authorList>
            <consortium name="Pathogen Informatics"/>
        </authorList>
    </citation>
    <scope>NUCLEOTIDE SEQUENCE [LARGE SCALE GENOMIC DNA]</scope>
</reference>
<name>A0A0R3UER1_MESCO</name>
<accession>A0A0R3UER1</accession>
<gene>
    <name evidence="1" type="ORF">MCOS_LOCUS5521</name>
</gene>
<dbReference type="STRING" id="53468.A0A0R3UER1"/>